<dbReference type="EMBL" id="JANPWB010000015">
    <property type="protein sequence ID" value="KAJ1089057.1"/>
    <property type="molecule type" value="Genomic_DNA"/>
</dbReference>
<comment type="caution">
    <text evidence="2">The sequence shown here is derived from an EMBL/GenBank/DDBJ whole genome shotgun (WGS) entry which is preliminary data.</text>
</comment>
<protein>
    <submittedName>
        <fullName evidence="2">Uncharacterized protein</fullName>
    </submittedName>
</protein>
<proteinExistence type="predicted"/>
<reference evidence="2" key="1">
    <citation type="journal article" date="2022" name="bioRxiv">
        <title>Sequencing and chromosome-scale assembly of the giantPleurodeles waltlgenome.</title>
        <authorList>
            <person name="Brown T."/>
            <person name="Elewa A."/>
            <person name="Iarovenko S."/>
            <person name="Subramanian E."/>
            <person name="Araus A.J."/>
            <person name="Petzold A."/>
            <person name="Susuki M."/>
            <person name="Suzuki K.-i.T."/>
            <person name="Hayashi T."/>
            <person name="Toyoda A."/>
            <person name="Oliveira C."/>
            <person name="Osipova E."/>
            <person name="Leigh N.D."/>
            <person name="Simon A."/>
            <person name="Yun M.H."/>
        </authorList>
    </citation>
    <scope>NUCLEOTIDE SEQUENCE</scope>
    <source>
        <strain evidence="2">20211129_DDA</strain>
        <tissue evidence="2">Liver</tissue>
    </source>
</reference>
<dbReference type="AlphaFoldDB" id="A0AAV7LFF6"/>
<sequence>MDWHCLATDGPASPHNRWASTTSRPMDRHHLTTKGPAPWLTTKGPTKHLATDLSEQLRSGYTDNVKTTLKCHKNYAITYRSHMSKL</sequence>
<evidence type="ECO:0000256" key="1">
    <source>
        <dbReference type="SAM" id="MobiDB-lite"/>
    </source>
</evidence>
<dbReference type="Proteomes" id="UP001066276">
    <property type="component" value="Chromosome 11"/>
</dbReference>
<accession>A0AAV7LFF6</accession>
<evidence type="ECO:0000313" key="2">
    <source>
        <dbReference type="EMBL" id="KAJ1089057.1"/>
    </source>
</evidence>
<gene>
    <name evidence="2" type="ORF">NDU88_002210</name>
</gene>
<evidence type="ECO:0000313" key="3">
    <source>
        <dbReference type="Proteomes" id="UP001066276"/>
    </source>
</evidence>
<keyword evidence="3" id="KW-1185">Reference proteome</keyword>
<feature type="region of interest" description="Disordered" evidence="1">
    <location>
        <begin position="1"/>
        <end position="44"/>
    </location>
</feature>
<organism evidence="2 3">
    <name type="scientific">Pleurodeles waltl</name>
    <name type="common">Iberian ribbed newt</name>
    <dbReference type="NCBI Taxonomy" id="8319"/>
    <lineage>
        <taxon>Eukaryota</taxon>
        <taxon>Metazoa</taxon>
        <taxon>Chordata</taxon>
        <taxon>Craniata</taxon>
        <taxon>Vertebrata</taxon>
        <taxon>Euteleostomi</taxon>
        <taxon>Amphibia</taxon>
        <taxon>Batrachia</taxon>
        <taxon>Caudata</taxon>
        <taxon>Salamandroidea</taxon>
        <taxon>Salamandridae</taxon>
        <taxon>Pleurodelinae</taxon>
        <taxon>Pleurodeles</taxon>
    </lineage>
</organism>
<name>A0AAV7LFF6_PLEWA</name>